<dbReference type="EMBL" id="JANIBC010000005">
    <property type="protein sequence ID" value="MCQ8185391.1"/>
    <property type="molecule type" value="Genomic_DNA"/>
</dbReference>
<keyword evidence="2" id="KW-0732">Signal</keyword>
<feature type="region of interest" description="Disordered" evidence="1">
    <location>
        <begin position="116"/>
        <end position="136"/>
    </location>
</feature>
<keyword evidence="4" id="KW-0255">Endonuclease</keyword>
<protein>
    <submittedName>
        <fullName evidence="4">Endonuclease/exonuclease/phosphatase family protein</fullName>
    </submittedName>
</protein>
<dbReference type="InterPro" id="IPR036691">
    <property type="entry name" value="Endo/exonu/phosph_ase_sf"/>
</dbReference>
<reference evidence="4" key="1">
    <citation type="submission" date="2022-07" db="EMBL/GenBank/DDBJ databases">
        <title>Parvularcula maris sp. nov., an algicidal bacterium isolated from seawater.</title>
        <authorList>
            <person name="Li F."/>
        </authorList>
    </citation>
    <scope>NUCLEOTIDE SEQUENCE</scope>
    <source>
        <strain evidence="4">BGMRC 0090</strain>
    </source>
</reference>
<gene>
    <name evidence="4" type="ORF">NOG11_08290</name>
</gene>
<feature type="compositionally biased region" description="Low complexity" evidence="1">
    <location>
        <begin position="308"/>
        <end position="319"/>
    </location>
</feature>
<sequence length="395" mass="42692">MRLLALVLFAIAACAAENEADAEVSVLVAEETIRVATFNVSLYRDEPGALLADLEAGSKQIEAVREIIRVVEPDVLVLNEFDYEESGEALALFAEQLDLGYEHRLALPSNTGAASGVDLDGDGRADHEPGSREYGNDSFGYGTHPGQYGIAVLSRLPVDEDAVRTFRMLRWKDMPGNLLPAGFYSEEAADVLRLSSKTHAVVPVQAKGSVLNLVLAHPTPPGFDGDEDRNGRRNYDEVRLLSDIVAGADYLMDDQGRRGGLERGAFFLIAGDLNADPSDGDVVAGRSERAIEQLLGHPLIQDPQPKSAGGADAARRQGGTNERHQGDPALDTGDFNDRYAGNLRIDYVLPSANLHVVDAGVFWPAENEPLYRLTGPGYPPVSSDHRLVWVDIALP</sequence>
<feature type="signal peptide" evidence="2">
    <location>
        <begin position="1"/>
        <end position="15"/>
    </location>
</feature>
<feature type="compositionally biased region" description="Basic and acidic residues" evidence="1">
    <location>
        <begin position="121"/>
        <end position="135"/>
    </location>
</feature>
<dbReference type="GO" id="GO:0004519">
    <property type="term" value="F:endonuclease activity"/>
    <property type="evidence" value="ECO:0007669"/>
    <property type="project" value="UniProtKB-KW"/>
</dbReference>
<dbReference type="Proteomes" id="UP001142610">
    <property type="component" value="Unassembled WGS sequence"/>
</dbReference>
<accession>A0A9X2L960</accession>
<dbReference type="Pfam" id="PF03372">
    <property type="entry name" value="Exo_endo_phos"/>
    <property type="match status" value="1"/>
</dbReference>
<evidence type="ECO:0000313" key="4">
    <source>
        <dbReference type="EMBL" id="MCQ8185391.1"/>
    </source>
</evidence>
<keyword evidence="4" id="KW-0378">Hydrolase</keyword>
<evidence type="ECO:0000256" key="2">
    <source>
        <dbReference type="SAM" id="SignalP"/>
    </source>
</evidence>
<keyword evidence="4" id="KW-0540">Nuclease</keyword>
<feature type="region of interest" description="Disordered" evidence="1">
    <location>
        <begin position="298"/>
        <end position="333"/>
    </location>
</feature>
<evidence type="ECO:0000259" key="3">
    <source>
        <dbReference type="Pfam" id="PF03372"/>
    </source>
</evidence>
<name>A0A9X2L960_9PROT</name>
<dbReference type="RefSeq" id="WP_256619277.1">
    <property type="nucleotide sequence ID" value="NZ_JANIBC010000005.1"/>
</dbReference>
<dbReference type="Gene3D" id="3.60.10.10">
    <property type="entry name" value="Endonuclease/exonuclease/phosphatase"/>
    <property type="match status" value="1"/>
</dbReference>
<dbReference type="SUPFAM" id="SSF56219">
    <property type="entry name" value="DNase I-like"/>
    <property type="match status" value="1"/>
</dbReference>
<dbReference type="InterPro" id="IPR005135">
    <property type="entry name" value="Endo/exonuclease/phosphatase"/>
</dbReference>
<dbReference type="AlphaFoldDB" id="A0A9X2L960"/>
<comment type="caution">
    <text evidence="4">The sequence shown here is derived from an EMBL/GenBank/DDBJ whole genome shotgun (WGS) entry which is preliminary data.</text>
</comment>
<evidence type="ECO:0000313" key="5">
    <source>
        <dbReference type="Proteomes" id="UP001142610"/>
    </source>
</evidence>
<feature type="domain" description="Endonuclease/exonuclease/phosphatase" evidence="3">
    <location>
        <begin position="36"/>
        <end position="385"/>
    </location>
</feature>
<keyword evidence="5" id="KW-1185">Reference proteome</keyword>
<proteinExistence type="predicted"/>
<feature type="chain" id="PRO_5040739392" evidence="2">
    <location>
        <begin position="16"/>
        <end position="395"/>
    </location>
</feature>
<organism evidence="4 5">
    <name type="scientific">Parvularcula maris</name>
    <dbReference type="NCBI Taxonomy" id="2965077"/>
    <lineage>
        <taxon>Bacteria</taxon>
        <taxon>Pseudomonadati</taxon>
        <taxon>Pseudomonadota</taxon>
        <taxon>Alphaproteobacteria</taxon>
        <taxon>Parvularculales</taxon>
        <taxon>Parvularculaceae</taxon>
        <taxon>Parvularcula</taxon>
    </lineage>
</organism>
<evidence type="ECO:0000256" key="1">
    <source>
        <dbReference type="SAM" id="MobiDB-lite"/>
    </source>
</evidence>